<comment type="caution">
    <text evidence="2">The sequence shown here is derived from an EMBL/GenBank/DDBJ whole genome shotgun (WGS) entry which is preliminary data.</text>
</comment>
<dbReference type="InterPro" id="IPR037523">
    <property type="entry name" value="VOC_core"/>
</dbReference>
<gene>
    <name evidence="2" type="ORF">GCM10007977_054450</name>
</gene>
<accession>A0A917TZC8</accession>
<dbReference type="EMBL" id="BMPI01000028">
    <property type="protein sequence ID" value="GGM45836.1"/>
    <property type="molecule type" value="Genomic_DNA"/>
</dbReference>
<dbReference type="InterPro" id="IPR029068">
    <property type="entry name" value="Glyas_Bleomycin-R_OHBP_Dase"/>
</dbReference>
<organism evidence="2 3">
    <name type="scientific">Dactylosporangium sucinum</name>
    <dbReference type="NCBI Taxonomy" id="1424081"/>
    <lineage>
        <taxon>Bacteria</taxon>
        <taxon>Bacillati</taxon>
        <taxon>Actinomycetota</taxon>
        <taxon>Actinomycetes</taxon>
        <taxon>Micromonosporales</taxon>
        <taxon>Micromonosporaceae</taxon>
        <taxon>Dactylosporangium</taxon>
    </lineage>
</organism>
<keyword evidence="3" id="KW-1185">Reference proteome</keyword>
<dbReference type="Gene3D" id="3.10.180.10">
    <property type="entry name" value="2,3-Dihydroxybiphenyl 1,2-Dioxygenase, domain 1"/>
    <property type="match status" value="2"/>
</dbReference>
<reference evidence="2" key="2">
    <citation type="submission" date="2020-09" db="EMBL/GenBank/DDBJ databases">
        <authorList>
            <person name="Sun Q."/>
            <person name="Ohkuma M."/>
        </authorList>
    </citation>
    <scope>NUCLEOTIDE SEQUENCE</scope>
    <source>
        <strain evidence="2">JCM 19831</strain>
    </source>
</reference>
<dbReference type="RefSeq" id="WP_190252785.1">
    <property type="nucleotide sequence ID" value="NZ_BMPI01000028.1"/>
</dbReference>
<dbReference type="PROSITE" id="PS51819">
    <property type="entry name" value="VOC"/>
    <property type="match status" value="1"/>
</dbReference>
<name>A0A917TZC8_9ACTN</name>
<sequence>MTTLGPPDHGIVGCTDIEAATTFFGALGFRTARTGPLPAGLGAQLYGLAGPAEQRWLSVPGARHGGVRLVATPRGSSRMSTLEPGGYAVDVYSRDIEHSREALTAAGLPCTEIVRWQLGGADFAQLRVDGPDGIRAIVVEGPRRASALDHDEHRLHSEAQSFVFVVTDIDADKAFWRAAGLEPLYHSNFPLPAGFGGLLDLPDDIDSMQLGLHWCATCPDGPARIEMLGLPTGSQTRAAPPAGCRLPQGMAAVGFAVPDVPAAANLLAANGATVELTTVAEHPAVAHGRSPAGVAFELWPAQLAGAAFAGASEAP</sequence>
<feature type="domain" description="VOC" evidence="1">
    <location>
        <begin position="158"/>
        <end position="301"/>
    </location>
</feature>
<dbReference type="SUPFAM" id="SSF54593">
    <property type="entry name" value="Glyoxalase/Bleomycin resistance protein/Dihydroxybiphenyl dioxygenase"/>
    <property type="match status" value="2"/>
</dbReference>
<dbReference type="Proteomes" id="UP000642070">
    <property type="component" value="Unassembled WGS sequence"/>
</dbReference>
<evidence type="ECO:0000313" key="2">
    <source>
        <dbReference type="EMBL" id="GGM45836.1"/>
    </source>
</evidence>
<proteinExistence type="predicted"/>
<protein>
    <recommendedName>
        <fullName evidence="1">VOC domain-containing protein</fullName>
    </recommendedName>
</protein>
<evidence type="ECO:0000259" key="1">
    <source>
        <dbReference type="PROSITE" id="PS51819"/>
    </source>
</evidence>
<dbReference type="AlphaFoldDB" id="A0A917TZC8"/>
<evidence type="ECO:0000313" key="3">
    <source>
        <dbReference type="Proteomes" id="UP000642070"/>
    </source>
</evidence>
<reference evidence="2" key="1">
    <citation type="journal article" date="2014" name="Int. J. Syst. Evol. Microbiol.">
        <title>Complete genome sequence of Corynebacterium casei LMG S-19264T (=DSM 44701T), isolated from a smear-ripened cheese.</title>
        <authorList>
            <consortium name="US DOE Joint Genome Institute (JGI-PGF)"/>
            <person name="Walter F."/>
            <person name="Albersmeier A."/>
            <person name="Kalinowski J."/>
            <person name="Ruckert C."/>
        </authorList>
    </citation>
    <scope>NUCLEOTIDE SEQUENCE</scope>
    <source>
        <strain evidence="2">JCM 19831</strain>
    </source>
</reference>